<evidence type="ECO:0000313" key="1">
    <source>
        <dbReference type="EMBL" id="ORX53568.1"/>
    </source>
</evidence>
<sequence length="140" mass="15342">MMPGSSSVSLLCSLSSSASSPASYPGQVNKLHDHLVSLFFRPFSMKETLPENVMDKVLDLCTMKDLITFSLTSSPYFHKVSCMGIWNEIMVNNGFPASLSSALAKAHVIYLHNENGLCERCQLYGRKPITPCTGSKGFSK</sequence>
<organism evidence="1 2">
    <name type="scientific">Hesseltinella vesiculosa</name>
    <dbReference type="NCBI Taxonomy" id="101127"/>
    <lineage>
        <taxon>Eukaryota</taxon>
        <taxon>Fungi</taxon>
        <taxon>Fungi incertae sedis</taxon>
        <taxon>Mucoromycota</taxon>
        <taxon>Mucoromycotina</taxon>
        <taxon>Mucoromycetes</taxon>
        <taxon>Mucorales</taxon>
        <taxon>Cunninghamellaceae</taxon>
        <taxon>Hesseltinella</taxon>
    </lineage>
</organism>
<dbReference type="EMBL" id="MCGT01000015">
    <property type="protein sequence ID" value="ORX53568.1"/>
    <property type="molecule type" value="Genomic_DNA"/>
</dbReference>
<protein>
    <recommendedName>
        <fullName evidence="3">F-box domain-containing protein</fullName>
    </recommendedName>
</protein>
<dbReference type="AlphaFoldDB" id="A0A1X2GGV6"/>
<proteinExistence type="predicted"/>
<name>A0A1X2GGV6_9FUNG</name>
<evidence type="ECO:0000313" key="2">
    <source>
        <dbReference type="Proteomes" id="UP000242146"/>
    </source>
</evidence>
<reference evidence="1 2" key="1">
    <citation type="submission" date="2016-07" db="EMBL/GenBank/DDBJ databases">
        <title>Pervasive Adenine N6-methylation of Active Genes in Fungi.</title>
        <authorList>
            <consortium name="DOE Joint Genome Institute"/>
            <person name="Mondo S.J."/>
            <person name="Dannebaum R.O."/>
            <person name="Kuo R.C."/>
            <person name="Labutti K."/>
            <person name="Haridas S."/>
            <person name="Kuo A."/>
            <person name="Salamov A."/>
            <person name="Ahrendt S.R."/>
            <person name="Lipzen A."/>
            <person name="Sullivan W."/>
            <person name="Andreopoulos W.B."/>
            <person name="Clum A."/>
            <person name="Lindquist E."/>
            <person name="Daum C."/>
            <person name="Ramamoorthy G.K."/>
            <person name="Gryganskyi A."/>
            <person name="Culley D."/>
            <person name="Magnuson J.K."/>
            <person name="James T.Y."/>
            <person name="O'Malley M.A."/>
            <person name="Stajich J.E."/>
            <person name="Spatafora J.W."/>
            <person name="Visel A."/>
            <person name="Grigoriev I.V."/>
        </authorList>
    </citation>
    <scope>NUCLEOTIDE SEQUENCE [LARGE SCALE GENOMIC DNA]</scope>
    <source>
        <strain evidence="1 2">NRRL 3301</strain>
    </source>
</reference>
<dbReference type="Proteomes" id="UP000242146">
    <property type="component" value="Unassembled WGS sequence"/>
</dbReference>
<keyword evidence="2" id="KW-1185">Reference proteome</keyword>
<accession>A0A1X2GGV6</accession>
<comment type="caution">
    <text evidence="1">The sequence shown here is derived from an EMBL/GenBank/DDBJ whole genome shotgun (WGS) entry which is preliminary data.</text>
</comment>
<gene>
    <name evidence="1" type="ORF">DM01DRAFT_1046547</name>
</gene>
<evidence type="ECO:0008006" key="3">
    <source>
        <dbReference type="Google" id="ProtNLM"/>
    </source>
</evidence>